<comment type="subunit">
    <text evidence="3">Homodimer.</text>
</comment>
<comment type="subcellular location">
    <subcellularLocation>
        <location evidence="1">Cytoplasm</location>
    </subcellularLocation>
    <subcellularLocation>
        <location evidence="7">Mitochondrion matrix</location>
    </subcellularLocation>
</comment>
<dbReference type="HOGENOM" id="CLU_441033_0_0_1"/>
<name>J3LEP2_ORYBR</name>
<keyword evidence="5" id="KW-0346">Stress response</keyword>
<evidence type="ECO:0000256" key="9">
    <source>
        <dbReference type="SAM" id="MobiDB-lite"/>
    </source>
</evidence>
<dbReference type="GO" id="GO:0051082">
    <property type="term" value="F:unfolded protein binding"/>
    <property type="evidence" value="ECO:0007669"/>
    <property type="project" value="TreeGrafter"/>
</dbReference>
<dbReference type="FunFam" id="2.30.22.10:FF:000001">
    <property type="entry name" value="Protein GrpE"/>
    <property type="match status" value="1"/>
</dbReference>
<evidence type="ECO:0000256" key="7">
    <source>
        <dbReference type="RuleBase" id="RU000640"/>
    </source>
</evidence>
<dbReference type="Gramene" id="OB02G31090.1">
    <property type="protein sequence ID" value="OB02G31090.1"/>
    <property type="gene ID" value="OB02G31090"/>
</dbReference>
<dbReference type="InterPro" id="IPR009012">
    <property type="entry name" value="GrpE_head"/>
</dbReference>
<evidence type="ECO:0000256" key="4">
    <source>
        <dbReference type="ARBA" id="ARBA00022490"/>
    </source>
</evidence>
<evidence type="ECO:0000313" key="11">
    <source>
        <dbReference type="Proteomes" id="UP000006038"/>
    </source>
</evidence>
<keyword evidence="7" id="KW-0496">Mitochondrion</keyword>
<protein>
    <recommendedName>
        <fullName evidence="7">GrpE protein homolog</fullName>
    </recommendedName>
</protein>
<dbReference type="Pfam" id="PF01025">
    <property type="entry name" value="GrpE"/>
    <property type="match status" value="1"/>
</dbReference>
<dbReference type="InterPro" id="IPR023213">
    <property type="entry name" value="CAT-like_dom_sf"/>
</dbReference>
<dbReference type="PANTHER" id="PTHR21237:SF27">
    <property type="entry name" value="GRPE PROTEIN HOMOLOG"/>
    <property type="match status" value="1"/>
</dbReference>
<dbReference type="GO" id="GO:0009507">
    <property type="term" value="C:chloroplast"/>
    <property type="evidence" value="ECO:0007669"/>
    <property type="project" value="TreeGrafter"/>
</dbReference>
<keyword evidence="4" id="KW-0963">Cytoplasm</keyword>
<dbReference type="FunFam" id="3.90.20.20:FF:000006">
    <property type="entry name" value="GrpE protein homolog"/>
    <property type="match status" value="1"/>
</dbReference>
<dbReference type="NCBIfam" id="NF010738">
    <property type="entry name" value="PRK14140.1"/>
    <property type="match status" value="1"/>
</dbReference>
<evidence type="ECO:0000256" key="1">
    <source>
        <dbReference type="ARBA" id="ARBA00004496"/>
    </source>
</evidence>
<comment type="function">
    <text evidence="7">Essential component of the PAM complex, a complex required for the translocation of transit peptide-containing proteins from the inner membrane into the mitochondrial matrix in an ATP-dependent manner.</text>
</comment>
<evidence type="ECO:0000256" key="5">
    <source>
        <dbReference type="ARBA" id="ARBA00023016"/>
    </source>
</evidence>
<keyword evidence="11" id="KW-1185">Reference proteome</keyword>
<accession>J3LEP2</accession>
<dbReference type="SUPFAM" id="SSF51064">
    <property type="entry name" value="Head domain of nucleotide exchange factor GrpE"/>
    <property type="match status" value="1"/>
</dbReference>
<dbReference type="GO" id="GO:0042803">
    <property type="term" value="F:protein homodimerization activity"/>
    <property type="evidence" value="ECO:0007669"/>
    <property type="project" value="InterPro"/>
</dbReference>
<feature type="region of interest" description="Disordered" evidence="9">
    <location>
        <begin position="370"/>
        <end position="389"/>
    </location>
</feature>
<organism evidence="10">
    <name type="scientific">Oryza brachyantha</name>
    <name type="common">malo sina</name>
    <dbReference type="NCBI Taxonomy" id="4533"/>
    <lineage>
        <taxon>Eukaryota</taxon>
        <taxon>Viridiplantae</taxon>
        <taxon>Streptophyta</taxon>
        <taxon>Embryophyta</taxon>
        <taxon>Tracheophyta</taxon>
        <taxon>Spermatophyta</taxon>
        <taxon>Magnoliopsida</taxon>
        <taxon>Liliopsida</taxon>
        <taxon>Poales</taxon>
        <taxon>Poaceae</taxon>
        <taxon>BOP clade</taxon>
        <taxon>Oryzoideae</taxon>
        <taxon>Oryzeae</taxon>
        <taxon>Oryzinae</taxon>
        <taxon>Oryza</taxon>
    </lineage>
</organism>
<dbReference type="PRINTS" id="PR00773">
    <property type="entry name" value="GRPEPROTEIN"/>
</dbReference>
<proteinExistence type="inferred from homology"/>
<dbReference type="PROSITE" id="PS01071">
    <property type="entry name" value="GRPE"/>
    <property type="match status" value="1"/>
</dbReference>
<dbReference type="Gene3D" id="3.30.559.10">
    <property type="entry name" value="Chloramphenicol acetyltransferase-like domain"/>
    <property type="match status" value="1"/>
</dbReference>
<comment type="similarity">
    <text evidence="2 8">Belongs to the GrpE family.</text>
</comment>
<dbReference type="Proteomes" id="UP000006038">
    <property type="component" value="Unassembled WGS sequence"/>
</dbReference>
<dbReference type="Gene3D" id="3.90.20.20">
    <property type="match status" value="1"/>
</dbReference>
<dbReference type="GO" id="GO:0000774">
    <property type="term" value="F:adenyl-nucleotide exchange factor activity"/>
    <property type="evidence" value="ECO:0007669"/>
    <property type="project" value="InterPro"/>
</dbReference>
<dbReference type="GO" id="GO:0005759">
    <property type="term" value="C:mitochondrial matrix"/>
    <property type="evidence" value="ECO:0007669"/>
    <property type="project" value="UniProtKB-SubCell"/>
</dbReference>
<dbReference type="GO" id="GO:0050734">
    <property type="term" value="F:hydroxycinnamoyltransferase activity"/>
    <property type="evidence" value="ECO:0007669"/>
    <property type="project" value="UniProtKB-ARBA"/>
</dbReference>
<sequence>MKISVRGSTMVRPAEETPRQRLWNSSLDLVVPRFHTPSVYFFRRGAEAEGGSYFDGERMRRALAEPLVPFYPMAGRLAHDEDGRVEIDCNGEGVLFVEADAPGATVDDFGDFAPTMDLKRLIPTVDYTDGISSFPILVLQVTHFKCGGVALGVGMQHHVADGFSGLHFINAWADLCRGVPIAVMPFIDRTLKILIIMWHIWKSRNSKCFSLIEGDPTQVCIQAEAMSNNYLRITMQDQNCQPLSMPPNVFATFDHLVQPGIRCFVDASWSANETGIDIFIHNSWTHEAVFVQGHSKNFSFPIQAELSALILAYELCNIQNAPLPVFLTDHAGGKLQSAKELDKCNTDLYEVALIRQCSTVAVYRSIPTANEESETEVTGDTGADDGAGAEETPSVLVTALQSYKEALANDDETKIAEIEEFLLSIEEEKNSLLSKIATLGAELSTERDRILRISADFDNYRKRVEREKLSLMTNVQGEVIENLLPVLDNFERAKTQIKVETEQEAKINDSYQSIYKQFIEILNSLGVEDVETIGKPFDPMLHEAIMREESVEYEEGVIIQEFRKGFKLGERLLRPAMVKVSAGPGPEKPVYDDPAMVEDSVAPQKVKDTEDDGFDDDNAE</sequence>
<dbReference type="STRING" id="4533.J3LEP2"/>
<dbReference type="InterPro" id="IPR013805">
    <property type="entry name" value="GrpE_CC"/>
</dbReference>
<feature type="region of interest" description="Disordered" evidence="9">
    <location>
        <begin position="581"/>
        <end position="620"/>
    </location>
</feature>
<dbReference type="PANTHER" id="PTHR21237">
    <property type="entry name" value="GRPE PROTEIN"/>
    <property type="match status" value="1"/>
</dbReference>
<keyword evidence="6 7" id="KW-0143">Chaperone</keyword>
<evidence type="ECO:0000256" key="6">
    <source>
        <dbReference type="ARBA" id="ARBA00023186"/>
    </source>
</evidence>
<dbReference type="NCBIfam" id="NF010741">
    <property type="entry name" value="PRK14143.1"/>
    <property type="match status" value="1"/>
</dbReference>
<dbReference type="InterPro" id="IPR000740">
    <property type="entry name" value="GrpE"/>
</dbReference>
<dbReference type="AlphaFoldDB" id="J3LEP2"/>
<feature type="compositionally biased region" description="Low complexity" evidence="9">
    <location>
        <begin position="378"/>
        <end position="389"/>
    </location>
</feature>
<dbReference type="Pfam" id="PF02458">
    <property type="entry name" value="Transferase"/>
    <property type="match status" value="1"/>
</dbReference>
<evidence type="ECO:0000313" key="10">
    <source>
        <dbReference type="EnsemblPlants" id="OB02G31090.1"/>
    </source>
</evidence>
<dbReference type="CDD" id="cd00446">
    <property type="entry name" value="GrpE"/>
    <property type="match status" value="1"/>
</dbReference>
<dbReference type="Gene3D" id="2.30.22.10">
    <property type="entry name" value="Head domain of nucleotide exchange factor GrpE"/>
    <property type="match status" value="1"/>
</dbReference>
<evidence type="ECO:0000256" key="3">
    <source>
        <dbReference type="ARBA" id="ARBA00011738"/>
    </source>
</evidence>
<evidence type="ECO:0000256" key="2">
    <source>
        <dbReference type="ARBA" id="ARBA00009054"/>
    </source>
</evidence>
<dbReference type="SUPFAM" id="SSF58014">
    <property type="entry name" value="Coiled-coil domain of nucleotide exchange factor GrpE"/>
    <property type="match status" value="1"/>
</dbReference>
<dbReference type="GO" id="GO:0006457">
    <property type="term" value="P:protein folding"/>
    <property type="evidence" value="ECO:0007669"/>
    <property type="project" value="InterPro"/>
</dbReference>
<feature type="compositionally biased region" description="Acidic residues" evidence="9">
    <location>
        <begin position="609"/>
        <end position="620"/>
    </location>
</feature>
<dbReference type="EnsemblPlants" id="OB02G31090.1">
    <property type="protein sequence ID" value="OB02G31090.1"/>
    <property type="gene ID" value="OB02G31090"/>
</dbReference>
<dbReference type="eggNOG" id="KOG3003">
    <property type="taxonomic scope" value="Eukaryota"/>
</dbReference>
<reference evidence="10" key="1">
    <citation type="submission" date="2013-04" db="UniProtKB">
        <authorList>
            <consortium name="EnsemblPlants"/>
        </authorList>
    </citation>
    <scope>IDENTIFICATION</scope>
</reference>
<dbReference type="GO" id="GO:0051087">
    <property type="term" value="F:protein-folding chaperone binding"/>
    <property type="evidence" value="ECO:0007669"/>
    <property type="project" value="InterPro"/>
</dbReference>
<evidence type="ECO:0000256" key="8">
    <source>
        <dbReference type="RuleBase" id="RU004478"/>
    </source>
</evidence>
<dbReference type="HAMAP" id="MF_01151">
    <property type="entry name" value="GrpE"/>
    <property type="match status" value="1"/>
</dbReference>